<reference evidence="1 2" key="1">
    <citation type="journal article" date="2019" name="Int. J. Syst. Evol. Microbiol.">
        <title>The Global Catalogue of Microorganisms (GCM) 10K type strain sequencing project: providing services to taxonomists for standard genome sequencing and annotation.</title>
        <authorList>
            <consortium name="The Broad Institute Genomics Platform"/>
            <consortium name="The Broad Institute Genome Sequencing Center for Infectious Disease"/>
            <person name="Wu L."/>
            <person name="Ma J."/>
        </authorList>
    </citation>
    <scope>NUCLEOTIDE SEQUENCE [LARGE SCALE GENOMIC DNA]</scope>
    <source>
        <strain evidence="1 2">NBRC 111368</strain>
    </source>
</reference>
<dbReference type="Gene3D" id="3.90.180.10">
    <property type="entry name" value="Medium-chain alcohol dehydrogenases, catalytic domain"/>
    <property type="match status" value="1"/>
</dbReference>
<sequence>MAHLVENGRLDPLLAQETFAFVERGEAHRRLEQGEAVGKVSLVRDR</sequence>
<gene>
    <name evidence="1" type="ORF">ACFQE1_07395</name>
</gene>
<protein>
    <submittedName>
        <fullName evidence="1">Zinc-binding dehydrogenase</fullName>
    </submittedName>
</protein>
<proteinExistence type="predicted"/>
<dbReference type="AlphaFoldDB" id="A0ABD5RY50"/>
<comment type="caution">
    <text evidence="1">The sequence shown here is derived from an EMBL/GenBank/DDBJ whole genome shotgun (WGS) entry which is preliminary data.</text>
</comment>
<evidence type="ECO:0000313" key="1">
    <source>
        <dbReference type="EMBL" id="MFC6724201.1"/>
    </source>
</evidence>
<name>A0ABD5RY50_9EURY</name>
<keyword evidence="2" id="KW-1185">Reference proteome</keyword>
<dbReference type="EMBL" id="JBHSWU010000121">
    <property type="protein sequence ID" value="MFC6724201.1"/>
    <property type="molecule type" value="Genomic_DNA"/>
</dbReference>
<dbReference type="Pfam" id="PF13602">
    <property type="entry name" value="ADH_zinc_N_2"/>
    <property type="match status" value="1"/>
</dbReference>
<accession>A0ABD5RY50</accession>
<dbReference type="Gene3D" id="3.40.50.720">
    <property type="entry name" value="NAD(P)-binding Rossmann-like Domain"/>
    <property type="match status" value="1"/>
</dbReference>
<organism evidence="1 2">
    <name type="scientific">Halobium palmae</name>
    <dbReference type="NCBI Taxonomy" id="1776492"/>
    <lineage>
        <taxon>Archaea</taxon>
        <taxon>Methanobacteriati</taxon>
        <taxon>Methanobacteriota</taxon>
        <taxon>Stenosarchaea group</taxon>
        <taxon>Halobacteria</taxon>
        <taxon>Halobacteriales</taxon>
        <taxon>Haloferacaceae</taxon>
        <taxon>Halobium</taxon>
    </lineage>
</organism>
<evidence type="ECO:0000313" key="2">
    <source>
        <dbReference type="Proteomes" id="UP001596328"/>
    </source>
</evidence>
<dbReference type="Proteomes" id="UP001596328">
    <property type="component" value="Unassembled WGS sequence"/>
</dbReference>